<comment type="caution">
    <text evidence="2">The sequence shown here is derived from an EMBL/GenBank/DDBJ whole genome shotgun (WGS) entry which is preliminary data.</text>
</comment>
<reference evidence="3 4" key="1">
    <citation type="journal article" date="2019" name="Nat. Med.">
        <title>A library of human gut bacterial isolates paired with longitudinal multiomics data enables mechanistic microbiome research.</title>
        <authorList>
            <person name="Poyet M."/>
            <person name="Groussin M."/>
            <person name="Gibbons S.M."/>
            <person name="Avila-Pacheco J."/>
            <person name="Jiang X."/>
            <person name="Kearney S.M."/>
            <person name="Perrotta A.R."/>
            <person name="Berdy B."/>
            <person name="Zhao S."/>
            <person name="Lieberman T.D."/>
            <person name="Swanson P.K."/>
            <person name="Smith M."/>
            <person name="Roesemann S."/>
            <person name="Alexander J.E."/>
            <person name="Rich S.A."/>
            <person name="Livny J."/>
            <person name="Vlamakis H."/>
            <person name="Clish C."/>
            <person name="Bullock K."/>
            <person name="Deik A."/>
            <person name="Scott J."/>
            <person name="Pierce K.A."/>
            <person name="Xavier R.J."/>
            <person name="Alm E.J."/>
        </authorList>
    </citation>
    <scope>NUCLEOTIDE SEQUENCE [LARGE SCALE GENOMIC DNA]</scope>
    <source>
        <strain evidence="1 4">BIOML-A160</strain>
        <strain evidence="2 3">BIOML-A163</strain>
    </source>
</reference>
<dbReference type="Proteomes" id="UP000323717">
    <property type="component" value="Unassembled WGS sequence"/>
</dbReference>
<name>A0A5M5BP85_BACOV</name>
<evidence type="ECO:0000313" key="2">
    <source>
        <dbReference type="EMBL" id="KAA3953291.1"/>
    </source>
</evidence>
<dbReference type="AlphaFoldDB" id="A0A5M5BP85"/>
<dbReference type="EMBL" id="VWLE01000056">
    <property type="protein sequence ID" value="KAA3953291.1"/>
    <property type="molecule type" value="Genomic_DNA"/>
</dbReference>
<dbReference type="RefSeq" id="WP_008774734.1">
    <property type="nucleotide sequence ID" value="NZ_CP103100.1"/>
</dbReference>
<evidence type="ECO:0000313" key="4">
    <source>
        <dbReference type="Proteomes" id="UP000365824"/>
    </source>
</evidence>
<accession>A0A5M5BP85</accession>
<sequence length="128" mass="15274">MFSEINEKTTVNTGVKGKKQKEIIKANKPFSIRVLYIRYGVYDIVFTYQETTVFQPISDEQYREYRKLCYLRPIRAKNYLLDLVNFDGTPYNRGDFQFIGKDDEPTKAMIALWQEIEKNLFNRDNQHT</sequence>
<dbReference type="Proteomes" id="UP000365824">
    <property type="component" value="Unassembled WGS sequence"/>
</dbReference>
<dbReference type="EMBL" id="VWLB01000007">
    <property type="protein sequence ID" value="KAA3930082.1"/>
    <property type="molecule type" value="Genomic_DNA"/>
</dbReference>
<evidence type="ECO:0000313" key="3">
    <source>
        <dbReference type="Proteomes" id="UP000323717"/>
    </source>
</evidence>
<organism evidence="2 3">
    <name type="scientific">Bacteroides ovatus</name>
    <dbReference type="NCBI Taxonomy" id="28116"/>
    <lineage>
        <taxon>Bacteria</taxon>
        <taxon>Pseudomonadati</taxon>
        <taxon>Bacteroidota</taxon>
        <taxon>Bacteroidia</taxon>
        <taxon>Bacteroidales</taxon>
        <taxon>Bacteroidaceae</taxon>
        <taxon>Bacteroides</taxon>
    </lineage>
</organism>
<gene>
    <name evidence="2" type="ORF">F3D71_06295</name>
    <name evidence="1" type="ORF">F3F25_06330</name>
</gene>
<proteinExistence type="predicted"/>
<protein>
    <submittedName>
        <fullName evidence="2">Uncharacterized protein</fullName>
    </submittedName>
</protein>
<evidence type="ECO:0000313" key="1">
    <source>
        <dbReference type="EMBL" id="KAA3930082.1"/>
    </source>
</evidence>